<reference evidence="1" key="1">
    <citation type="submission" date="2021-06" db="EMBL/GenBank/DDBJ databases">
        <authorList>
            <person name="Hodson N. C."/>
            <person name="Mongue J. A."/>
            <person name="Jaron S. K."/>
        </authorList>
    </citation>
    <scope>NUCLEOTIDE SEQUENCE</scope>
</reference>
<evidence type="ECO:0000313" key="2">
    <source>
        <dbReference type="Proteomes" id="UP000708208"/>
    </source>
</evidence>
<name>A0A8J2P173_9HEXA</name>
<keyword evidence="2" id="KW-1185">Reference proteome</keyword>
<sequence length="8" mass="878">IQNTTSTN</sequence>
<organism evidence="1 2">
    <name type="scientific">Allacma fusca</name>
    <dbReference type="NCBI Taxonomy" id="39272"/>
    <lineage>
        <taxon>Eukaryota</taxon>
        <taxon>Metazoa</taxon>
        <taxon>Ecdysozoa</taxon>
        <taxon>Arthropoda</taxon>
        <taxon>Hexapoda</taxon>
        <taxon>Collembola</taxon>
        <taxon>Symphypleona</taxon>
        <taxon>Sminthuridae</taxon>
        <taxon>Allacma</taxon>
    </lineage>
</organism>
<dbReference type="EMBL" id="CAJVCH010082385">
    <property type="protein sequence ID" value="CAG7721740.1"/>
    <property type="molecule type" value="Genomic_DNA"/>
</dbReference>
<feature type="non-terminal residue" evidence="1">
    <location>
        <position position="1"/>
    </location>
</feature>
<comment type="caution">
    <text evidence="1">The sequence shown here is derived from an EMBL/GenBank/DDBJ whole genome shotgun (WGS) entry which is preliminary data.</text>
</comment>
<accession>A0A8J2P173</accession>
<proteinExistence type="predicted"/>
<dbReference type="Proteomes" id="UP000708208">
    <property type="component" value="Unassembled WGS sequence"/>
</dbReference>
<gene>
    <name evidence="1" type="ORF">AFUS01_LOCUS10934</name>
</gene>
<evidence type="ECO:0000313" key="1">
    <source>
        <dbReference type="EMBL" id="CAG7721740.1"/>
    </source>
</evidence>
<protein>
    <submittedName>
        <fullName evidence="1">Uncharacterized protein</fullName>
    </submittedName>
</protein>